<dbReference type="GO" id="GO:0051213">
    <property type="term" value="F:dioxygenase activity"/>
    <property type="evidence" value="ECO:0007669"/>
    <property type="project" value="UniProtKB-KW"/>
</dbReference>
<dbReference type="SUPFAM" id="SSF51197">
    <property type="entry name" value="Clavaminate synthase-like"/>
    <property type="match status" value="1"/>
</dbReference>
<dbReference type="PROSITE" id="PS51471">
    <property type="entry name" value="FE2OG_OXY"/>
    <property type="match status" value="1"/>
</dbReference>
<evidence type="ECO:0000259" key="1">
    <source>
        <dbReference type="PROSITE" id="PS51471"/>
    </source>
</evidence>
<dbReference type="InterPro" id="IPR032857">
    <property type="entry name" value="ALKBH4"/>
</dbReference>
<proteinExistence type="predicted"/>
<dbReference type="InterPro" id="IPR005123">
    <property type="entry name" value="Oxoglu/Fe-dep_dioxygenase_dom"/>
</dbReference>
<keyword evidence="3" id="KW-1185">Reference proteome</keyword>
<evidence type="ECO:0000313" key="2">
    <source>
        <dbReference type="EMBL" id="WOB09251.1"/>
    </source>
</evidence>
<accession>A0ABZ0D1B6</accession>
<dbReference type="RefSeq" id="WP_316702207.1">
    <property type="nucleotide sequence ID" value="NZ_CP136336.1"/>
</dbReference>
<feature type="domain" description="Fe2OG dioxygenase" evidence="1">
    <location>
        <begin position="96"/>
        <end position="193"/>
    </location>
</feature>
<organism evidence="2 3">
    <name type="scientific">Piscinibacter gummiphilus</name>
    <dbReference type="NCBI Taxonomy" id="946333"/>
    <lineage>
        <taxon>Bacteria</taxon>
        <taxon>Pseudomonadati</taxon>
        <taxon>Pseudomonadota</taxon>
        <taxon>Betaproteobacteria</taxon>
        <taxon>Burkholderiales</taxon>
        <taxon>Sphaerotilaceae</taxon>
        <taxon>Piscinibacter</taxon>
    </lineage>
</organism>
<sequence>MQPGLFADLPPALPDGAAYEDDFLSRDEEAALLPLIGTLPLQEAKYKDYTARRRVVSYGGVFDYDTMELKPAGELPASFHWLRERAARWLGVEPADFVHALVAEYRPGTPLGWHRDVPQFECVVGISLAAPTRLRFRPYRRDTPEKVQRADIVTVELQPRSIYKLTGPARWAWQHSVPPVEALRYSITLRTPRGVMPRGFKPTLR</sequence>
<dbReference type="InterPro" id="IPR037151">
    <property type="entry name" value="AlkB-like_sf"/>
</dbReference>
<keyword evidence="2" id="KW-0223">Dioxygenase</keyword>
<keyword evidence="2" id="KW-0560">Oxidoreductase</keyword>
<dbReference type="Gene3D" id="2.60.120.590">
    <property type="entry name" value="Alpha-ketoglutarate-dependent dioxygenase AlkB-like"/>
    <property type="match status" value="1"/>
</dbReference>
<gene>
    <name evidence="2" type="ORF">RXV79_04130</name>
</gene>
<dbReference type="Pfam" id="PF13532">
    <property type="entry name" value="2OG-FeII_Oxy_2"/>
    <property type="match status" value="1"/>
</dbReference>
<name>A0ABZ0D1B6_9BURK</name>
<dbReference type="PANTHER" id="PTHR12463:SF1">
    <property type="entry name" value="2-OXOGLUTARATE AND FE-DEPENDENT OXYGENASE FAMILY PROTEIN"/>
    <property type="match status" value="1"/>
</dbReference>
<protein>
    <submittedName>
        <fullName evidence="2">Alpha-ketoglutarate-dependent dioxygenase AlkB</fullName>
    </submittedName>
</protein>
<evidence type="ECO:0000313" key="3">
    <source>
        <dbReference type="Proteomes" id="UP001303946"/>
    </source>
</evidence>
<dbReference type="InterPro" id="IPR027450">
    <property type="entry name" value="AlkB-like"/>
</dbReference>
<dbReference type="Proteomes" id="UP001303946">
    <property type="component" value="Chromosome"/>
</dbReference>
<dbReference type="EMBL" id="CP136336">
    <property type="protein sequence ID" value="WOB09251.1"/>
    <property type="molecule type" value="Genomic_DNA"/>
</dbReference>
<dbReference type="PANTHER" id="PTHR12463">
    <property type="entry name" value="OXYGENASE-RELATED"/>
    <property type="match status" value="1"/>
</dbReference>
<reference evidence="2 3" key="1">
    <citation type="submission" date="2023-10" db="EMBL/GenBank/DDBJ databases">
        <title>Bacteria for the degradation of biodegradable plastic PBAT(Polybutylene adipate terephthalate).</title>
        <authorList>
            <person name="Weon H.-Y."/>
            <person name="Yeon J."/>
        </authorList>
    </citation>
    <scope>NUCLEOTIDE SEQUENCE [LARGE SCALE GENOMIC DNA]</scope>
    <source>
        <strain evidence="2 3">SBD 7-3</strain>
    </source>
</reference>